<keyword evidence="4" id="KW-0804">Transcription</keyword>
<dbReference type="InterPro" id="IPR014071">
    <property type="entry name" value="Cu_transp_CopY/TcrY"/>
</dbReference>
<evidence type="ECO:0000256" key="2">
    <source>
        <dbReference type="ARBA" id="ARBA00023015"/>
    </source>
</evidence>
<keyword evidence="2" id="KW-0805">Transcription regulation</keyword>
<reference evidence="5 6" key="1">
    <citation type="submission" date="2013-03" db="EMBL/GenBank/DDBJ databases">
        <title>The Genome Sequence of Enterococcus columbae ATCC_51263 (PacBio/Illumina hybrid assembly).</title>
        <authorList>
            <consortium name="The Broad Institute Genomics Platform"/>
            <consortium name="The Broad Institute Genome Sequencing Center for Infectious Disease"/>
            <person name="Earl A."/>
            <person name="Russ C."/>
            <person name="Gilmore M."/>
            <person name="Surin D."/>
            <person name="Walker B."/>
            <person name="Young S."/>
            <person name="Zeng Q."/>
            <person name="Gargeya S."/>
            <person name="Fitzgerald M."/>
            <person name="Haas B."/>
            <person name="Abouelleil A."/>
            <person name="Allen A.W."/>
            <person name="Alvarado L."/>
            <person name="Arachchi H.M."/>
            <person name="Berlin A.M."/>
            <person name="Chapman S.B."/>
            <person name="Gainer-Dewar J."/>
            <person name="Goldberg J."/>
            <person name="Griggs A."/>
            <person name="Gujja S."/>
            <person name="Hansen M."/>
            <person name="Howarth C."/>
            <person name="Imamovic A."/>
            <person name="Ireland A."/>
            <person name="Larimer J."/>
            <person name="McCowan C."/>
            <person name="Murphy C."/>
            <person name="Pearson M."/>
            <person name="Poon T.W."/>
            <person name="Priest M."/>
            <person name="Roberts A."/>
            <person name="Saif S."/>
            <person name="Shea T."/>
            <person name="Sisk P."/>
            <person name="Sykes S."/>
            <person name="Wortman J."/>
            <person name="Nusbaum C."/>
            <person name="Birren B."/>
        </authorList>
    </citation>
    <scope>NUCLEOTIDE SEQUENCE [LARGE SCALE GENOMIC DNA]</scope>
    <source>
        <strain evidence="5 6">ATCC 51263</strain>
    </source>
</reference>
<evidence type="ECO:0000256" key="4">
    <source>
        <dbReference type="ARBA" id="ARBA00023163"/>
    </source>
</evidence>
<comment type="similarity">
    <text evidence="1">Belongs to the BlaI transcriptional regulatory family.</text>
</comment>
<dbReference type="Proteomes" id="UP000014113">
    <property type="component" value="Unassembled WGS sequence"/>
</dbReference>
<evidence type="ECO:0000256" key="1">
    <source>
        <dbReference type="ARBA" id="ARBA00011046"/>
    </source>
</evidence>
<dbReference type="InterPro" id="IPR036388">
    <property type="entry name" value="WH-like_DNA-bd_sf"/>
</dbReference>
<dbReference type="SUPFAM" id="SSF46785">
    <property type="entry name" value="Winged helix' DNA-binding domain"/>
    <property type="match status" value="1"/>
</dbReference>
<dbReference type="GO" id="GO:0003677">
    <property type="term" value="F:DNA binding"/>
    <property type="evidence" value="ECO:0007669"/>
    <property type="project" value="UniProtKB-KW"/>
</dbReference>
<dbReference type="Gene3D" id="1.10.10.10">
    <property type="entry name" value="Winged helix-like DNA-binding domain superfamily/Winged helix DNA-binding domain"/>
    <property type="match status" value="1"/>
</dbReference>
<evidence type="ECO:0000313" key="6">
    <source>
        <dbReference type="Proteomes" id="UP000014113"/>
    </source>
</evidence>
<dbReference type="EMBL" id="ASWJ01000005">
    <property type="protein sequence ID" value="EOW84053.1"/>
    <property type="molecule type" value="Genomic_DNA"/>
</dbReference>
<sequence length="148" mass="16687">MEARHLKISDSEWEVLRVLWANPQSDSKTVCEILGESKEWQNSTIKTLLGRLVKKEALATTKKGNKFYYSPLVSEDEVIVSATETLFSHICAKKIGQTLAEMIEQAPLTADDYQLIQEVLSKKETVSTIKCNCIPGQCNCKEHQNKTI</sequence>
<evidence type="ECO:0000256" key="3">
    <source>
        <dbReference type="ARBA" id="ARBA00023125"/>
    </source>
</evidence>
<dbReference type="STRING" id="1121865.OMW_01569"/>
<dbReference type="Pfam" id="PF03965">
    <property type="entry name" value="Penicillinase_R"/>
    <property type="match status" value="1"/>
</dbReference>
<dbReference type="eggNOG" id="COG3682">
    <property type="taxonomic scope" value="Bacteria"/>
</dbReference>
<evidence type="ECO:0000313" key="5">
    <source>
        <dbReference type="EMBL" id="EOW84053.1"/>
    </source>
</evidence>
<dbReference type="NCBIfam" id="TIGR02698">
    <property type="entry name" value="CopY_TcrY"/>
    <property type="match status" value="1"/>
</dbReference>
<dbReference type="PATRIC" id="fig|1121865.3.peg.1509"/>
<dbReference type="GO" id="GO:0045892">
    <property type="term" value="P:negative regulation of DNA-templated transcription"/>
    <property type="evidence" value="ECO:0007669"/>
    <property type="project" value="InterPro"/>
</dbReference>
<accession>S1NEF9</accession>
<comment type="caution">
    <text evidence="5">The sequence shown here is derived from an EMBL/GenBank/DDBJ whole genome shotgun (WGS) entry which is preliminary data.</text>
</comment>
<gene>
    <name evidence="5" type="ORF">I568_01212</name>
</gene>
<organism evidence="5 6">
    <name type="scientific">Enterococcus columbae DSM 7374 = ATCC 51263</name>
    <dbReference type="NCBI Taxonomy" id="1121865"/>
    <lineage>
        <taxon>Bacteria</taxon>
        <taxon>Bacillati</taxon>
        <taxon>Bacillota</taxon>
        <taxon>Bacilli</taxon>
        <taxon>Lactobacillales</taxon>
        <taxon>Enterococcaceae</taxon>
        <taxon>Enterococcus</taxon>
    </lineage>
</organism>
<dbReference type="AlphaFoldDB" id="S1NEF9"/>
<name>S1NEF9_9ENTE</name>
<keyword evidence="3" id="KW-0238">DNA-binding</keyword>
<dbReference type="InterPro" id="IPR005650">
    <property type="entry name" value="BlaI_family"/>
</dbReference>
<dbReference type="InterPro" id="IPR036390">
    <property type="entry name" value="WH_DNA-bd_sf"/>
</dbReference>
<protein>
    <submittedName>
        <fullName evidence="5">CopY/TcrY family copper transport repressor</fullName>
    </submittedName>
</protein>
<dbReference type="PIRSF" id="PIRSF019455">
    <property type="entry name" value="CopR_AtkY"/>
    <property type="match status" value="1"/>
</dbReference>
<keyword evidence="6" id="KW-1185">Reference proteome</keyword>
<dbReference type="OrthoDB" id="1849040at2"/>
<proteinExistence type="inferred from homology"/>